<comment type="caution">
    <text evidence="6">The sequence shown here is derived from an EMBL/GenBank/DDBJ whole genome shotgun (WGS) entry which is preliminary data.</text>
</comment>
<feature type="transmembrane region" description="Helical" evidence="4">
    <location>
        <begin position="165"/>
        <end position="185"/>
    </location>
</feature>
<dbReference type="InterPro" id="IPR011701">
    <property type="entry name" value="MFS"/>
</dbReference>
<dbReference type="GO" id="GO:0022857">
    <property type="term" value="F:transmembrane transporter activity"/>
    <property type="evidence" value="ECO:0007669"/>
    <property type="project" value="InterPro"/>
</dbReference>
<dbReference type="OrthoDB" id="9793415at2"/>
<organism evidence="6 7">
    <name type="scientific">Aliirhizobium smilacinae</name>
    <dbReference type="NCBI Taxonomy" id="1395944"/>
    <lineage>
        <taxon>Bacteria</taxon>
        <taxon>Pseudomonadati</taxon>
        <taxon>Pseudomonadota</taxon>
        <taxon>Alphaproteobacteria</taxon>
        <taxon>Hyphomicrobiales</taxon>
        <taxon>Rhizobiaceae</taxon>
        <taxon>Aliirhizobium</taxon>
    </lineage>
</organism>
<dbReference type="PANTHER" id="PTHR11360:SF317">
    <property type="entry name" value="MAJOR FACILITATOR SUPERFAMILY (MFS) PROFILE DOMAIN-CONTAINING PROTEIN-RELATED"/>
    <property type="match status" value="1"/>
</dbReference>
<dbReference type="PANTHER" id="PTHR11360">
    <property type="entry name" value="MONOCARBOXYLATE TRANSPORTER"/>
    <property type="match status" value="1"/>
</dbReference>
<feature type="transmembrane region" description="Helical" evidence="4">
    <location>
        <begin position="280"/>
        <end position="299"/>
    </location>
</feature>
<reference evidence="6 7" key="1">
    <citation type="submission" date="2019-06" db="EMBL/GenBank/DDBJ databases">
        <title>The draft genome of Rhizobium smilacinae PTYR-5.</title>
        <authorList>
            <person name="Liu L."/>
            <person name="Li L."/>
            <person name="Zhang X."/>
        </authorList>
    </citation>
    <scope>NUCLEOTIDE SEQUENCE [LARGE SCALE GENOMIC DNA]</scope>
    <source>
        <strain evidence="6 7">PTYR-5</strain>
    </source>
</reference>
<dbReference type="FunFam" id="1.20.1250.20:FF:000194">
    <property type="entry name" value="Inner membrane protein yhjX"/>
    <property type="match status" value="1"/>
</dbReference>
<evidence type="ECO:0000313" key="6">
    <source>
        <dbReference type="EMBL" id="TNM61862.1"/>
    </source>
</evidence>
<feature type="transmembrane region" description="Helical" evidence="4">
    <location>
        <begin position="76"/>
        <end position="95"/>
    </location>
</feature>
<evidence type="ECO:0000256" key="2">
    <source>
        <dbReference type="ARBA" id="ARBA00022989"/>
    </source>
</evidence>
<keyword evidence="1 4" id="KW-0812">Transmembrane</keyword>
<keyword evidence="3 4" id="KW-0472">Membrane</keyword>
<feature type="transmembrane region" description="Helical" evidence="4">
    <location>
        <begin position="133"/>
        <end position="153"/>
    </location>
</feature>
<feature type="transmembrane region" description="Helical" evidence="4">
    <location>
        <begin position="214"/>
        <end position="233"/>
    </location>
</feature>
<feature type="transmembrane region" description="Helical" evidence="4">
    <location>
        <begin position="12"/>
        <end position="32"/>
    </location>
</feature>
<keyword evidence="2 4" id="KW-1133">Transmembrane helix</keyword>
<dbReference type="Proteomes" id="UP000311605">
    <property type="component" value="Unassembled WGS sequence"/>
</dbReference>
<evidence type="ECO:0000313" key="7">
    <source>
        <dbReference type="Proteomes" id="UP000311605"/>
    </source>
</evidence>
<dbReference type="AlphaFoldDB" id="A0A5C4XEQ2"/>
<dbReference type="EMBL" id="VDMN01000005">
    <property type="protein sequence ID" value="TNM61862.1"/>
    <property type="molecule type" value="Genomic_DNA"/>
</dbReference>
<dbReference type="InterPro" id="IPR036259">
    <property type="entry name" value="MFS_trans_sf"/>
</dbReference>
<gene>
    <name evidence="6" type="ORF">FHP24_21675</name>
</gene>
<dbReference type="Gene3D" id="1.20.1250.20">
    <property type="entry name" value="MFS general substrate transporter like domains"/>
    <property type="match status" value="2"/>
</dbReference>
<dbReference type="Pfam" id="PF07690">
    <property type="entry name" value="MFS_1"/>
    <property type="match status" value="1"/>
</dbReference>
<feature type="domain" description="Major facilitator superfamily (MFS) profile" evidence="5">
    <location>
        <begin position="8"/>
        <end position="390"/>
    </location>
</feature>
<feature type="transmembrane region" description="Helical" evidence="4">
    <location>
        <begin position="245"/>
        <end position="268"/>
    </location>
</feature>
<evidence type="ECO:0000259" key="5">
    <source>
        <dbReference type="PROSITE" id="PS50850"/>
    </source>
</evidence>
<evidence type="ECO:0000256" key="1">
    <source>
        <dbReference type="ARBA" id="ARBA00022692"/>
    </source>
</evidence>
<keyword evidence="7" id="KW-1185">Reference proteome</keyword>
<dbReference type="RefSeq" id="WP_139678309.1">
    <property type="nucleotide sequence ID" value="NZ_VDMN01000005.1"/>
</dbReference>
<dbReference type="InterPro" id="IPR050327">
    <property type="entry name" value="Proton-linked_MCT"/>
</dbReference>
<sequence length="399" mass="41981">MTALPISKRYYTLVGTILCQFGLGSVYTWSLFNEGLSSKLSEPLTQVALTFGLLSLALAVGSSLSGRLQEKFGLRTVAITAGLALGLGLYLTSTASNLTLLYIYGGILVGAADGTGYLLTLSNCVKWFPERKGLASAFSIGAYGLGSLGFKYLNLELISRFGMESAFGIWAIAALALVVGGALLISEAPQARGHAVSAGTKDYTLAEAVRQPRYWLLALMFLAVCMSGLYLIGVAKDVGERYVGLSASVAADTVAIIAAANLLGRLVLGILSDKIARIHIISIALACALVGMALLLFVPLNEYSFFFAVACVAFSFGGTITVYPGLVSDFFGLANLARNYGLIYLGFGIGSVIGSIVSFALGGFLPTFYLSLLLLFASLLCSISLWPSLSHRTTTVTAH</sequence>
<feature type="transmembrane region" description="Helical" evidence="4">
    <location>
        <begin position="339"/>
        <end position="361"/>
    </location>
</feature>
<feature type="transmembrane region" description="Helical" evidence="4">
    <location>
        <begin position="44"/>
        <end position="64"/>
    </location>
</feature>
<name>A0A5C4XEQ2_9HYPH</name>
<dbReference type="InterPro" id="IPR020846">
    <property type="entry name" value="MFS_dom"/>
</dbReference>
<feature type="transmembrane region" description="Helical" evidence="4">
    <location>
        <begin position="305"/>
        <end position="327"/>
    </location>
</feature>
<feature type="transmembrane region" description="Helical" evidence="4">
    <location>
        <begin position="101"/>
        <end position="121"/>
    </location>
</feature>
<dbReference type="SUPFAM" id="SSF103473">
    <property type="entry name" value="MFS general substrate transporter"/>
    <property type="match status" value="1"/>
</dbReference>
<dbReference type="PROSITE" id="PS50850">
    <property type="entry name" value="MFS"/>
    <property type="match status" value="1"/>
</dbReference>
<protein>
    <submittedName>
        <fullName evidence="6">OFA family MFS transporter</fullName>
    </submittedName>
</protein>
<feature type="transmembrane region" description="Helical" evidence="4">
    <location>
        <begin position="367"/>
        <end position="386"/>
    </location>
</feature>
<accession>A0A5C4XEQ2</accession>
<proteinExistence type="predicted"/>
<evidence type="ECO:0000256" key="3">
    <source>
        <dbReference type="ARBA" id="ARBA00023136"/>
    </source>
</evidence>
<evidence type="ECO:0000256" key="4">
    <source>
        <dbReference type="SAM" id="Phobius"/>
    </source>
</evidence>
<dbReference type="CDD" id="cd17353">
    <property type="entry name" value="MFS_OFA_like"/>
    <property type="match status" value="1"/>
</dbReference>